<proteinExistence type="predicted"/>
<protein>
    <submittedName>
        <fullName evidence="1">Uncharacterized protein</fullName>
    </submittedName>
</protein>
<dbReference type="PATRIC" id="fig|1121326.3.peg.5719"/>
<evidence type="ECO:0000313" key="1">
    <source>
        <dbReference type="EMBL" id="KZL88966.1"/>
    </source>
</evidence>
<organism evidence="1 2">
    <name type="scientific">Clostridium magnum DSM 2767</name>
    <dbReference type="NCBI Taxonomy" id="1121326"/>
    <lineage>
        <taxon>Bacteria</taxon>
        <taxon>Bacillati</taxon>
        <taxon>Bacillota</taxon>
        <taxon>Clostridia</taxon>
        <taxon>Eubacteriales</taxon>
        <taxon>Clostridiaceae</taxon>
        <taxon>Clostridium</taxon>
    </lineage>
</organism>
<reference evidence="1 2" key="1">
    <citation type="submission" date="2016-04" db="EMBL/GenBank/DDBJ databases">
        <title>Genome sequence of Clostridium magnum DSM 2767.</title>
        <authorList>
            <person name="Poehlein A."/>
            <person name="Uhlig R."/>
            <person name="Fischer R."/>
            <person name="Bahl H."/>
            <person name="Daniel R."/>
        </authorList>
    </citation>
    <scope>NUCLEOTIDE SEQUENCE [LARGE SCALE GENOMIC DNA]</scope>
    <source>
        <strain evidence="1 2">DSM 2767</strain>
    </source>
</reference>
<dbReference type="AntiFam" id="ANF00024">
    <property type="entry name" value="Antisense to 23S rRNA"/>
</dbReference>
<gene>
    <name evidence="1" type="ORF">CLMAG_56630</name>
</gene>
<keyword evidence="2" id="KW-1185">Reference proteome</keyword>
<evidence type="ECO:0000313" key="2">
    <source>
        <dbReference type="Proteomes" id="UP000076603"/>
    </source>
</evidence>
<dbReference type="EMBL" id="LWAE01000012">
    <property type="protein sequence ID" value="KZL88966.1"/>
    <property type="molecule type" value="Genomic_DNA"/>
</dbReference>
<dbReference type="AlphaFoldDB" id="A0A161X4V6"/>
<name>A0A161X4V6_9CLOT</name>
<accession>A0A161X4V6</accession>
<sequence>MVVSLLTTDLIIRSLTALIQVYGIRSLIGFSNCCQPLAHSVLYLHYSFKTLALKLFRGEPAISEFDWNFSAIHSSSHGFSTPTWFGPPRNFTSASTCPWIGHPVSCLRHATFPELRWVRSTKLSIIALFRLGFPSAPYLKYLTLLHIVTRWLVLQKARRRT</sequence>
<comment type="caution">
    <text evidence="1">The sequence shown here is derived from an EMBL/GenBank/DDBJ whole genome shotgun (WGS) entry which is preliminary data.</text>
</comment>
<dbReference type="Proteomes" id="UP000076603">
    <property type="component" value="Unassembled WGS sequence"/>
</dbReference>